<proteinExistence type="predicted"/>
<evidence type="ECO:0000256" key="1">
    <source>
        <dbReference type="SAM" id="MobiDB-lite"/>
    </source>
</evidence>
<keyword evidence="3" id="KW-1185">Reference proteome</keyword>
<sequence>MQSQTIWSSNRTVTNGTTLYRRMPFLGATTTTTTSVITSTSIGRQCQCQVEGRPRRRRHQARSSSSSSSSSLATTAAAARLAPKKCLLRAPLARLGLGAVCLRLVWRGVNGGGEAVGGGWTREAAGGGRIENGCRVAGASPYQQHHQALAHRRLRRHQAAQRPTSPRGAAPGRLVGLFKHTKFLLVLVLVVVLISGDDDVCCSVLSRPTHRPPPGVPPGENVSSLLPQHHLQIVQGQQFLPGAGPRR</sequence>
<dbReference type="EMBL" id="JBICBT010000819">
    <property type="protein sequence ID" value="KAL3098837.1"/>
    <property type="molecule type" value="Genomic_DNA"/>
</dbReference>
<dbReference type="Proteomes" id="UP001620626">
    <property type="component" value="Unassembled WGS sequence"/>
</dbReference>
<name>A0ABD2K7F9_9BILA</name>
<protein>
    <submittedName>
        <fullName evidence="2">Uncharacterized protein</fullName>
    </submittedName>
</protein>
<evidence type="ECO:0000313" key="2">
    <source>
        <dbReference type="EMBL" id="KAL3098837.1"/>
    </source>
</evidence>
<feature type="compositionally biased region" description="Low complexity" evidence="1">
    <location>
        <begin position="62"/>
        <end position="73"/>
    </location>
</feature>
<feature type="region of interest" description="Disordered" evidence="1">
    <location>
        <begin position="47"/>
        <end position="73"/>
    </location>
</feature>
<comment type="caution">
    <text evidence="2">The sequence shown here is derived from an EMBL/GenBank/DDBJ whole genome shotgun (WGS) entry which is preliminary data.</text>
</comment>
<reference evidence="2 3" key="1">
    <citation type="submission" date="2024-10" db="EMBL/GenBank/DDBJ databases">
        <authorList>
            <person name="Kim D."/>
        </authorList>
    </citation>
    <scope>NUCLEOTIDE SEQUENCE [LARGE SCALE GENOMIC DNA]</scope>
    <source>
        <strain evidence="2">BH-2024</strain>
    </source>
</reference>
<evidence type="ECO:0000313" key="3">
    <source>
        <dbReference type="Proteomes" id="UP001620626"/>
    </source>
</evidence>
<dbReference type="AlphaFoldDB" id="A0ABD2K7F9"/>
<gene>
    <name evidence="2" type="ORF">niasHT_024591</name>
</gene>
<organism evidence="2 3">
    <name type="scientific">Heterodera trifolii</name>
    <dbReference type="NCBI Taxonomy" id="157864"/>
    <lineage>
        <taxon>Eukaryota</taxon>
        <taxon>Metazoa</taxon>
        <taxon>Ecdysozoa</taxon>
        <taxon>Nematoda</taxon>
        <taxon>Chromadorea</taxon>
        <taxon>Rhabditida</taxon>
        <taxon>Tylenchina</taxon>
        <taxon>Tylenchomorpha</taxon>
        <taxon>Tylenchoidea</taxon>
        <taxon>Heteroderidae</taxon>
        <taxon>Heteroderinae</taxon>
        <taxon>Heterodera</taxon>
    </lineage>
</organism>
<accession>A0ABD2K7F9</accession>